<protein>
    <recommendedName>
        <fullName evidence="3">Ricin B lectin domain-containing protein</fullName>
    </recommendedName>
</protein>
<evidence type="ECO:0008006" key="3">
    <source>
        <dbReference type="Google" id="ProtNLM"/>
    </source>
</evidence>
<dbReference type="CDD" id="cd23714">
    <property type="entry name" value="beta-trefoil_Ricin_MtaL"/>
    <property type="match status" value="1"/>
</dbReference>
<gene>
    <name evidence="1" type="ORF">ACFP3M_10905</name>
</gene>
<dbReference type="EMBL" id="JBHSPW010000004">
    <property type="protein sequence ID" value="MFC5893322.1"/>
    <property type="molecule type" value="Genomic_DNA"/>
</dbReference>
<dbReference type="Gene3D" id="2.80.10.50">
    <property type="match status" value="1"/>
</dbReference>
<evidence type="ECO:0000313" key="1">
    <source>
        <dbReference type="EMBL" id="MFC5893322.1"/>
    </source>
</evidence>
<comment type="caution">
    <text evidence="1">The sequence shown here is derived from an EMBL/GenBank/DDBJ whole genome shotgun (WGS) entry which is preliminary data.</text>
</comment>
<dbReference type="SUPFAM" id="SSF50370">
    <property type="entry name" value="Ricin B-like lectins"/>
    <property type="match status" value="1"/>
</dbReference>
<keyword evidence="2" id="KW-1185">Reference proteome</keyword>
<reference evidence="2" key="1">
    <citation type="journal article" date="2019" name="Int. J. Syst. Evol. Microbiol.">
        <title>The Global Catalogue of Microorganisms (GCM) 10K type strain sequencing project: providing services to taxonomists for standard genome sequencing and annotation.</title>
        <authorList>
            <consortium name="The Broad Institute Genomics Platform"/>
            <consortium name="The Broad Institute Genome Sequencing Center for Infectious Disease"/>
            <person name="Wu L."/>
            <person name="Ma J."/>
        </authorList>
    </citation>
    <scope>NUCLEOTIDE SEQUENCE [LARGE SCALE GENOMIC DNA]</scope>
    <source>
        <strain evidence="2">CGMCC 1.15809</strain>
    </source>
</reference>
<name>A0ABW1FHC3_9ACTN</name>
<accession>A0ABW1FHC3</accession>
<dbReference type="Proteomes" id="UP001596241">
    <property type="component" value="Unassembled WGS sequence"/>
</dbReference>
<sequence>MNPAVGRLALAPFSVPNNPPEYPIVGSGFSNLKEEWTVRPAGPGKYTINSTTHPDAAWSRLEGGIVASEGSWSQFAIEPAGDGAYVIKSPNTDEVATLNSARGEQLHTERFKGSPSQLWKFERVGQ</sequence>
<organism evidence="1 2">
    <name type="scientific">Streptomyces ramulosus</name>
    <dbReference type="NCBI Taxonomy" id="47762"/>
    <lineage>
        <taxon>Bacteria</taxon>
        <taxon>Bacillati</taxon>
        <taxon>Actinomycetota</taxon>
        <taxon>Actinomycetes</taxon>
        <taxon>Kitasatosporales</taxon>
        <taxon>Streptomycetaceae</taxon>
        <taxon>Streptomyces</taxon>
    </lineage>
</organism>
<dbReference type="InterPro" id="IPR035992">
    <property type="entry name" value="Ricin_B-like_lectins"/>
</dbReference>
<dbReference type="RefSeq" id="WP_345079303.1">
    <property type="nucleotide sequence ID" value="NZ_BAAAWG010000004.1"/>
</dbReference>
<proteinExistence type="predicted"/>
<evidence type="ECO:0000313" key="2">
    <source>
        <dbReference type="Proteomes" id="UP001596241"/>
    </source>
</evidence>